<gene>
    <name evidence="1" type="ORF">EK21DRAFT_95171</name>
</gene>
<dbReference type="AlphaFoldDB" id="A0A9P4GUF9"/>
<dbReference type="EMBL" id="ML978378">
    <property type="protein sequence ID" value="KAF2023128.1"/>
    <property type="molecule type" value="Genomic_DNA"/>
</dbReference>
<accession>A0A9P4GUF9</accession>
<name>A0A9P4GUF9_9PLEO</name>
<evidence type="ECO:0000313" key="1">
    <source>
        <dbReference type="EMBL" id="KAF2023128.1"/>
    </source>
</evidence>
<evidence type="ECO:0000313" key="2">
    <source>
        <dbReference type="Proteomes" id="UP000799777"/>
    </source>
</evidence>
<sequence>MRLLHRAFWPFCTFAYAVNRRSAARILREFGTEKEGGVSAFDVQLLEACRNGSGGGKEWKCWSVVPEIFHHTVSPSEIGRADAGVHNSEQVAGQSGSGVGKRIEVPEWGTWNLECGARHSGLWIDENGPRKSRGWLGG</sequence>
<dbReference type="OrthoDB" id="47375at2759"/>
<dbReference type="Proteomes" id="UP000799777">
    <property type="component" value="Unassembled WGS sequence"/>
</dbReference>
<proteinExistence type="predicted"/>
<keyword evidence="2" id="KW-1185">Reference proteome</keyword>
<comment type="caution">
    <text evidence="1">The sequence shown here is derived from an EMBL/GenBank/DDBJ whole genome shotgun (WGS) entry which is preliminary data.</text>
</comment>
<protein>
    <submittedName>
        <fullName evidence="1">Uncharacterized protein</fullName>
    </submittedName>
</protein>
<organism evidence="1 2">
    <name type="scientific">Setomelanomma holmii</name>
    <dbReference type="NCBI Taxonomy" id="210430"/>
    <lineage>
        <taxon>Eukaryota</taxon>
        <taxon>Fungi</taxon>
        <taxon>Dikarya</taxon>
        <taxon>Ascomycota</taxon>
        <taxon>Pezizomycotina</taxon>
        <taxon>Dothideomycetes</taxon>
        <taxon>Pleosporomycetidae</taxon>
        <taxon>Pleosporales</taxon>
        <taxon>Pleosporineae</taxon>
        <taxon>Phaeosphaeriaceae</taxon>
        <taxon>Setomelanomma</taxon>
    </lineage>
</organism>
<reference evidence="1" key="1">
    <citation type="journal article" date="2020" name="Stud. Mycol.">
        <title>101 Dothideomycetes genomes: a test case for predicting lifestyles and emergence of pathogens.</title>
        <authorList>
            <person name="Haridas S."/>
            <person name="Albert R."/>
            <person name="Binder M."/>
            <person name="Bloem J."/>
            <person name="Labutti K."/>
            <person name="Salamov A."/>
            <person name="Andreopoulos B."/>
            <person name="Baker S."/>
            <person name="Barry K."/>
            <person name="Bills G."/>
            <person name="Bluhm B."/>
            <person name="Cannon C."/>
            <person name="Castanera R."/>
            <person name="Culley D."/>
            <person name="Daum C."/>
            <person name="Ezra D."/>
            <person name="Gonzalez J."/>
            <person name="Henrissat B."/>
            <person name="Kuo A."/>
            <person name="Liang C."/>
            <person name="Lipzen A."/>
            <person name="Lutzoni F."/>
            <person name="Magnuson J."/>
            <person name="Mondo S."/>
            <person name="Nolan M."/>
            <person name="Ohm R."/>
            <person name="Pangilinan J."/>
            <person name="Park H.-J."/>
            <person name="Ramirez L."/>
            <person name="Alfaro M."/>
            <person name="Sun H."/>
            <person name="Tritt A."/>
            <person name="Yoshinaga Y."/>
            <person name="Zwiers L.-H."/>
            <person name="Turgeon B."/>
            <person name="Goodwin S."/>
            <person name="Spatafora J."/>
            <person name="Crous P."/>
            <person name="Grigoriev I."/>
        </authorList>
    </citation>
    <scope>NUCLEOTIDE SEQUENCE</scope>
    <source>
        <strain evidence="1">CBS 110217</strain>
    </source>
</reference>